<dbReference type="Proteomes" id="UP000704712">
    <property type="component" value="Unassembled WGS sequence"/>
</dbReference>
<protein>
    <submittedName>
        <fullName evidence="2">Putative WD domain G-beta repeat domain-containing protein</fullName>
    </submittedName>
</protein>
<comment type="caution">
    <text evidence="2">The sequence shown here is derived from an EMBL/GenBank/DDBJ whole genome shotgun (WGS) entry which is preliminary data.</text>
</comment>
<reference evidence="2" key="1">
    <citation type="submission" date="2020-03" db="EMBL/GenBank/DDBJ databases">
        <title>Hybrid Assembly of Korean Phytophthora infestans isolates.</title>
        <authorList>
            <person name="Prokchorchik M."/>
            <person name="Lee Y."/>
            <person name="Seo J."/>
            <person name="Cho J.-H."/>
            <person name="Park Y.-E."/>
            <person name="Jang D.-C."/>
            <person name="Im J.-S."/>
            <person name="Choi J.-G."/>
            <person name="Park H.-J."/>
            <person name="Lee G.-B."/>
            <person name="Lee Y.-G."/>
            <person name="Hong S.-Y."/>
            <person name="Cho K."/>
            <person name="Sohn K.H."/>
        </authorList>
    </citation>
    <scope>NUCLEOTIDE SEQUENCE</scope>
    <source>
        <strain evidence="2">KR_2_A2</strain>
    </source>
</reference>
<evidence type="ECO:0000313" key="2">
    <source>
        <dbReference type="EMBL" id="KAF4150227.1"/>
    </source>
</evidence>
<organism evidence="2 3">
    <name type="scientific">Phytophthora infestans</name>
    <name type="common">Potato late blight agent</name>
    <name type="synonym">Botrytis infestans</name>
    <dbReference type="NCBI Taxonomy" id="4787"/>
    <lineage>
        <taxon>Eukaryota</taxon>
        <taxon>Sar</taxon>
        <taxon>Stramenopiles</taxon>
        <taxon>Oomycota</taxon>
        <taxon>Peronosporomycetes</taxon>
        <taxon>Peronosporales</taxon>
        <taxon>Peronosporaceae</taxon>
        <taxon>Phytophthora</taxon>
    </lineage>
</organism>
<dbReference type="EMBL" id="JAACNO010000093">
    <property type="protein sequence ID" value="KAF4150227.1"/>
    <property type="molecule type" value="Genomic_DNA"/>
</dbReference>
<evidence type="ECO:0000256" key="1">
    <source>
        <dbReference type="SAM" id="MobiDB-lite"/>
    </source>
</evidence>
<gene>
    <name evidence="2" type="ORF">GN958_ATG00583</name>
</gene>
<dbReference type="AlphaFoldDB" id="A0A8S9VDI2"/>
<feature type="region of interest" description="Disordered" evidence="1">
    <location>
        <begin position="100"/>
        <end position="120"/>
    </location>
</feature>
<evidence type="ECO:0000313" key="3">
    <source>
        <dbReference type="Proteomes" id="UP000704712"/>
    </source>
</evidence>
<sequence length="120" mass="13430">MEELNKAIEELRKAEERQTAKQRAIDKALAATEQDTQQFQSEKQSRFNQLDVVVPLSTRQLCGLEAPSPTQQDWTLPVQAAGCLVFRLLCVVRAYRVAASREQEAASTVPRPSQTAERAC</sequence>
<proteinExistence type="predicted"/>
<feature type="compositionally biased region" description="Polar residues" evidence="1">
    <location>
        <begin position="110"/>
        <end position="120"/>
    </location>
</feature>
<name>A0A8S9VDI2_PHYIN</name>
<accession>A0A8S9VDI2</accession>